<evidence type="ECO:0000313" key="2">
    <source>
        <dbReference type="EMBL" id="OTG08424.1"/>
    </source>
</evidence>
<dbReference type="EMBL" id="MNCJ02000326">
    <property type="protein sequence ID" value="KAF5782961.1"/>
    <property type="molecule type" value="Genomic_DNA"/>
</dbReference>
<protein>
    <submittedName>
        <fullName evidence="2">Uncharacterized protein</fullName>
    </submittedName>
</protein>
<reference evidence="1" key="3">
    <citation type="submission" date="2020-06" db="EMBL/GenBank/DDBJ databases">
        <title>Helianthus annuus Genome sequencing and assembly Release 2.</title>
        <authorList>
            <person name="Gouzy J."/>
            <person name="Langlade N."/>
            <person name="Munos S."/>
        </authorList>
    </citation>
    <scope>NUCLEOTIDE SEQUENCE</scope>
    <source>
        <tissue evidence="1">Leaves</tissue>
    </source>
</reference>
<name>A0A251TBY9_HELAN</name>
<keyword evidence="3" id="KW-1185">Reference proteome</keyword>
<dbReference type="EMBL" id="CM007900">
    <property type="protein sequence ID" value="OTG08424.1"/>
    <property type="molecule type" value="Genomic_DNA"/>
</dbReference>
<dbReference type="InParanoid" id="A0A251TBY9"/>
<evidence type="ECO:0000313" key="3">
    <source>
        <dbReference type="Proteomes" id="UP000215914"/>
    </source>
</evidence>
<proteinExistence type="predicted"/>
<dbReference type="Gramene" id="mRNA:HanXRQr2_Chr11g0502371">
    <property type="protein sequence ID" value="mRNA:HanXRQr2_Chr11g0502371"/>
    <property type="gene ID" value="HanXRQr2_Chr11g0502371"/>
</dbReference>
<dbReference type="Proteomes" id="UP000215914">
    <property type="component" value="Chromosome 11"/>
</dbReference>
<sequence>MLLGAVGFQATRERERERERSRVSCVRMILPKCAKVTNTLVVKHSKRDGPNPHLGCPLVPITKFTAQMALCD</sequence>
<organism evidence="2 3">
    <name type="scientific">Helianthus annuus</name>
    <name type="common">Common sunflower</name>
    <dbReference type="NCBI Taxonomy" id="4232"/>
    <lineage>
        <taxon>Eukaryota</taxon>
        <taxon>Viridiplantae</taxon>
        <taxon>Streptophyta</taxon>
        <taxon>Embryophyta</taxon>
        <taxon>Tracheophyta</taxon>
        <taxon>Spermatophyta</taxon>
        <taxon>Magnoliopsida</taxon>
        <taxon>eudicotyledons</taxon>
        <taxon>Gunneridae</taxon>
        <taxon>Pentapetalae</taxon>
        <taxon>asterids</taxon>
        <taxon>campanulids</taxon>
        <taxon>Asterales</taxon>
        <taxon>Asteraceae</taxon>
        <taxon>Asteroideae</taxon>
        <taxon>Heliantheae alliance</taxon>
        <taxon>Heliantheae</taxon>
        <taxon>Helianthus</taxon>
    </lineage>
</organism>
<gene>
    <name evidence="2" type="ORF">HannXRQ_Chr11g0341631</name>
    <name evidence="1" type="ORF">HanXRQr2_Chr11g0502371</name>
</gene>
<dbReference type="AlphaFoldDB" id="A0A251TBY9"/>
<evidence type="ECO:0000313" key="1">
    <source>
        <dbReference type="EMBL" id="KAF5782961.1"/>
    </source>
</evidence>
<reference evidence="2" key="2">
    <citation type="submission" date="2017-02" db="EMBL/GenBank/DDBJ databases">
        <title>Sunflower complete genome.</title>
        <authorList>
            <person name="Langlade N."/>
            <person name="Munos S."/>
        </authorList>
    </citation>
    <scope>NUCLEOTIDE SEQUENCE [LARGE SCALE GENOMIC DNA]</scope>
    <source>
        <tissue evidence="2">Leaves</tissue>
    </source>
</reference>
<accession>A0A251TBY9</accession>
<reference evidence="1 3" key="1">
    <citation type="journal article" date="2017" name="Nature">
        <title>The sunflower genome provides insights into oil metabolism, flowering and Asterid evolution.</title>
        <authorList>
            <person name="Badouin H."/>
            <person name="Gouzy J."/>
            <person name="Grassa C.J."/>
            <person name="Murat F."/>
            <person name="Staton S.E."/>
            <person name="Cottret L."/>
            <person name="Lelandais-Briere C."/>
            <person name="Owens G.L."/>
            <person name="Carrere S."/>
            <person name="Mayjonade B."/>
            <person name="Legrand L."/>
            <person name="Gill N."/>
            <person name="Kane N.C."/>
            <person name="Bowers J.E."/>
            <person name="Hubner S."/>
            <person name="Bellec A."/>
            <person name="Berard A."/>
            <person name="Berges H."/>
            <person name="Blanchet N."/>
            <person name="Boniface M.C."/>
            <person name="Brunel D."/>
            <person name="Catrice O."/>
            <person name="Chaidir N."/>
            <person name="Claudel C."/>
            <person name="Donnadieu C."/>
            <person name="Faraut T."/>
            <person name="Fievet G."/>
            <person name="Helmstetter N."/>
            <person name="King M."/>
            <person name="Knapp S.J."/>
            <person name="Lai Z."/>
            <person name="Le Paslier M.C."/>
            <person name="Lippi Y."/>
            <person name="Lorenzon L."/>
            <person name="Mandel J.R."/>
            <person name="Marage G."/>
            <person name="Marchand G."/>
            <person name="Marquand E."/>
            <person name="Bret-Mestries E."/>
            <person name="Morien E."/>
            <person name="Nambeesan S."/>
            <person name="Nguyen T."/>
            <person name="Pegot-Espagnet P."/>
            <person name="Pouilly N."/>
            <person name="Raftis F."/>
            <person name="Sallet E."/>
            <person name="Schiex T."/>
            <person name="Thomas J."/>
            <person name="Vandecasteele C."/>
            <person name="Vares D."/>
            <person name="Vear F."/>
            <person name="Vautrin S."/>
            <person name="Crespi M."/>
            <person name="Mangin B."/>
            <person name="Burke J.M."/>
            <person name="Salse J."/>
            <person name="Munos S."/>
            <person name="Vincourt P."/>
            <person name="Rieseberg L.H."/>
            <person name="Langlade N.B."/>
        </authorList>
    </citation>
    <scope>NUCLEOTIDE SEQUENCE [LARGE SCALE GENOMIC DNA]</scope>
    <source>
        <strain evidence="3">cv. SF193</strain>
        <tissue evidence="1">Leaves</tissue>
    </source>
</reference>